<evidence type="ECO:0000256" key="1">
    <source>
        <dbReference type="SAM" id="Phobius"/>
    </source>
</evidence>
<keyword evidence="1" id="KW-1133">Transmembrane helix</keyword>
<proteinExistence type="predicted"/>
<name>A0A974DLA2_XENLA</name>
<dbReference type="Proteomes" id="UP000694892">
    <property type="component" value="Chromosome 2S"/>
</dbReference>
<protein>
    <submittedName>
        <fullName evidence="2">Uncharacterized protein</fullName>
    </submittedName>
</protein>
<reference evidence="3" key="1">
    <citation type="journal article" date="2016" name="Nature">
        <title>Genome evolution in the allotetraploid frog Xenopus laevis.</title>
        <authorList>
            <person name="Session A.M."/>
            <person name="Uno Y."/>
            <person name="Kwon T."/>
            <person name="Chapman J.A."/>
            <person name="Toyoda A."/>
            <person name="Takahashi S."/>
            <person name="Fukui A."/>
            <person name="Hikosaka A."/>
            <person name="Suzuki A."/>
            <person name="Kondo M."/>
            <person name="van Heeringen S.J."/>
            <person name="Quigley I."/>
            <person name="Heinz S."/>
            <person name="Ogino H."/>
            <person name="Ochi H."/>
            <person name="Hellsten U."/>
            <person name="Lyons J.B."/>
            <person name="Simakov O."/>
            <person name="Putnam N."/>
            <person name="Stites J."/>
            <person name="Kuroki Y."/>
            <person name="Tanaka T."/>
            <person name="Michiue T."/>
            <person name="Watanabe M."/>
            <person name="Bogdanovic O."/>
            <person name="Lister R."/>
            <person name="Georgiou G."/>
            <person name="Paranjpe S.S."/>
            <person name="van Kruijsbergen I."/>
            <person name="Shu S."/>
            <person name="Carlson J."/>
            <person name="Kinoshita T."/>
            <person name="Ohta Y."/>
            <person name="Mawaribuchi S."/>
            <person name="Jenkins J."/>
            <person name="Grimwood J."/>
            <person name="Schmutz J."/>
            <person name="Mitros T."/>
            <person name="Mozaffari S.V."/>
            <person name="Suzuki Y."/>
            <person name="Haramoto Y."/>
            <person name="Yamamoto T.S."/>
            <person name="Takagi C."/>
            <person name="Heald R."/>
            <person name="Miller K."/>
            <person name="Haudenschild C."/>
            <person name="Kitzman J."/>
            <person name="Nakayama T."/>
            <person name="Izutsu Y."/>
            <person name="Robert J."/>
            <person name="Fortriede J."/>
            <person name="Burns K."/>
            <person name="Lotay V."/>
            <person name="Karimi K."/>
            <person name="Yasuoka Y."/>
            <person name="Dichmann D.S."/>
            <person name="Flajnik M.F."/>
            <person name="Houston D.W."/>
            <person name="Shendure J."/>
            <person name="DuPasquier L."/>
            <person name="Vize P.D."/>
            <person name="Zorn A.M."/>
            <person name="Ito M."/>
            <person name="Marcotte E.M."/>
            <person name="Wallingford J.B."/>
            <person name="Ito Y."/>
            <person name="Asashima M."/>
            <person name="Ueno N."/>
            <person name="Matsuda Y."/>
            <person name="Veenstra G.J."/>
            <person name="Fujiyama A."/>
            <person name="Harland R.M."/>
            <person name="Taira M."/>
            <person name="Rokhsar D.S."/>
        </authorList>
    </citation>
    <scope>NUCLEOTIDE SEQUENCE [LARGE SCALE GENOMIC DNA]</scope>
    <source>
        <strain evidence="3">J</strain>
    </source>
</reference>
<feature type="transmembrane region" description="Helical" evidence="1">
    <location>
        <begin position="71"/>
        <end position="89"/>
    </location>
</feature>
<dbReference type="AlphaFoldDB" id="A0A974DLA2"/>
<keyword evidence="1" id="KW-0472">Membrane</keyword>
<evidence type="ECO:0000313" key="2">
    <source>
        <dbReference type="EMBL" id="OCT93270.1"/>
    </source>
</evidence>
<dbReference type="EMBL" id="CM004469">
    <property type="protein sequence ID" value="OCT93270.1"/>
    <property type="molecule type" value="Genomic_DNA"/>
</dbReference>
<keyword evidence="1" id="KW-0812">Transmembrane</keyword>
<sequence length="108" mass="12085">MQQVKQNMILMGVVLVKSNTLYFSSLGLLLGGVKFRLSDLLQSSPEHKLRAAHYAGSLPFFSRSSPLTLEIWIRGNLYLYSLTICVYFLKLANGVTTQPLARTAVHLQ</sequence>
<accession>A0A974DLA2</accession>
<organism evidence="2 3">
    <name type="scientific">Xenopus laevis</name>
    <name type="common">African clawed frog</name>
    <dbReference type="NCBI Taxonomy" id="8355"/>
    <lineage>
        <taxon>Eukaryota</taxon>
        <taxon>Metazoa</taxon>
        <taxon>Chordata</taxon>
        <taxon>Craniata</taxon>
        <taxon>Vertebrata</taxon>
        <taxon>Euteleostomi</taxon>
        <taxon>Amphibia</taxon>
        <taxon>Batrachia</taxon>
        <taxon>Anura</taxon>
        <taxon>Pipoidea</taxon>
        <taxon>Pipidae</taxon>
        <taxon>Xenopodinae</taxon>
        <taxon>Xenopus</taxon>
        <taxon>Xenopus</taxon>
    </lineage>
</organism>
<gene>
    <name evidence="2" type="ORF">XELAEV_18016336mg</name>
</gene>
<feature type="transmembrane region" description="Helical" evidence="1">
    <location>
        <begin position="12"/>
        <end position="33"/>
    </location>
</feature>
<evidence type="ECO:0000313" key="3">
    <source>
        <dbReference type="Proteomes" id="UP000694892"/>
    </source>
</evidence>